<gene>
    <name evidence="1" type="ORF">GALL_474340</name>
</gene>
<name>A0A1J5PHM0_9ZZZZ</name>
<comment type="caution">
    <text evidence="1">The sequence shown here is derived from an EMBL/GenBank/DDBJ whole genome shotgun (WGS) entry which is preliminary data.</text>
</comment>
<proteinExistence type="predicted"/>
<dbReference type="AlphaFoldDB" id="A0A1J5PHM0"/>
<accession>A0A1J5PHM0</accession>
<protein>
    <submittedName>
        <fullName evidence="1">Uncharacterized protein</fullName>
    </submittedName>
</protein>
<dbReference type="EMBL" id="MLJW01003946">
    <property type="protein sequence ID" value="OIQ70950.1"/>
    <property type="molecule type" value="Genomic_DNA"/>
</dbReference>
<reference evidence="1" key="1">
    <citation type="submission" date="2016-10" db="EMBL/GenBank/DDBJ databases">
        <title>Sequence of Gallionella enrichment culture.</title>
        <authorList>
            <person name="Poehlein A."/>
            <person name="Muehling M."/>
            <person name="Daniel R."/>
        </authorList>
    </citation>
    <scope>NUCLEOTIDE SEQUENCE</scope>
</reference>
<organism evidence="1">
    <name type="scientific">mine drainage metagenome</name>
    <dbReference type="NCBI Taxonomy" id="410659"/>
    <lineage>
        <taxon>unclassified sequences</taxon>
        <taxon>metagenomes</taxon>
        <taxon>ecological metagenomes</taxon>
    </lineage>
</organism>
<evidence type="ECO:0000313" key="1">
    <source>
        <dbReference type="EMBL" id="OIQ70950.1"/>
    </source>
</evidence>
<sequence>MPWPYRIPQEHVRMINEAFARVKIDALLAAQGWDVPVNQVGTLP</sequence>